<evidence type="ECO:0000313" key="2">
    <source>
        <dbReference type="EMBL" id="QPG93841.1"/>
    </source>
</evidence>
<protein>
    <submittedName>
        <fullName evidence="2">Uncharacterized protein</fullName>
    </submittedName>
</protein>
<dbReference type="AlphaFoldDB" id="A0A7S9PRZ8"/>
<accession>A0A7S9PRZ8</accession>
<gene>
    <name evidence="2" type="ORF">C2857_003004</name>
</gene>
<dbReference type="EMBL" id="CP031385">
    <property type="protein sequence ID" value="QPG93841.1"/>
    <property type="molecule type" value="Genomic_DNA"/>
</dbReference>
<feature type="region of interest" description="Disordered" evidence="1">
    <location>
        <begin position="19"/>
        <end position="42"/>
    </location>
</feature>
<organism evidence="2 3">
    <name type="scientific">Epichloe festucae (strain Fl1)</name>
    <dbReference type="NCBI Taxonomy" id="877507"/>
    <lineage>
        <taxon>Eukaryota</taxon>
        <taxon>Fungi</taxon>
        <taxon>Dikarya</taxon>
        <taxon>Ascomycota</taxon>
        <taxon>Pezizomycotina</taxon>
        <taxon>Sordariomycetes</taxon>
        <taxon>Hypocreomycetidae</taxon>
        <taxon>Hypocreales</taxon>
        <taxon>Clavicipitaceae</taxon>
        <taxon>Epichloe</taxon>
    </lineage>
</organism>
<evidence type="ECO:0000313" key="3">
    <source>
        <dbReference type="Proteomes" id="UP000594364"/>
    </source>
</evidence>
<proteinExistence type="predicted"/>
<reference evidence="2 3" key="1">
    <citation type="journal article" date="2018" name="PLoS Genet.">
        <title>Repeat elements organise 3D genome structure and mediate transcription in the filamentous fungus Epichloe festucae.</title>
        <authorList>
            <person name="Winter D.J."/>
            <person name="Ganley A.R.D."/>
            <person name="Young C.A."/>
            <person name="Liachko I."/>
            <person name="Schardl C.L."/>
            <person name="Dupont P.Y."/>
            <person name="Berry D."/>
            <person name="Ram A."/>
            <person name="Scott B."/>
            <person name="Cox M.P."/>
        </authorList>
    </citation>
    <scope>NUCLEOTIDE SEQUENCE [LARGE SCALE GENOMIC DNA]</scope>
    <source>
        <strain evidence="2 3">Fl1</strain>
    </source>
</reference>
<name>A0A7S9PRZ8_EPIFF</name>
<keyword evidence="3" id="KW-1185">Reference proteome</keyword>
<sequence length="78" mass="8918">MAEASSEDLLSVRFLFKSQRNRQSKRSSTVRGPRQRSETSSEDLLSVRFLFKAFVNGRGLVRRPSISQIPLQKSEEFG</sequence>
<evidence type="ECO:0000256" key="1">
    <source>
        <dbReference type="SAM" id="MobiDB-lite"/>
    </source>
</evidence>
<dbReference type="Proteomes" id="UP000594364">
    <property type="component" value="Chromosome 1"/>
</dbReference>